<keyword evidence="3" id="KW-0309">Germination</keyword>
<dbReference type="PANTHER" id="PTHR35789">
    <property type="entry name" value="SPORE GERMINATION PROTEIN B3"/>
    <property type="match status" value="1"/>
</dbReference>
<evidence type="ECO:0000313" key="10">
    <source>
        <dbReference type="EMBL" id="MDD9781294.1"/>
    </source>
</evidence>
<gene>
    <name evidence="10" type="ORF">PVE99_02435</name>
</gene>
<comment type="subcellular location">
    <subcellularLocation>
        <location evidence="1">Membrane</location>
        <topology evidence="1">Lipid-anchor</topology>
    </subcellularLocation>
</comment>
<evidence type="ECO:0000256" key="1">
    <source>
        <dbReference type="ARBA" id="ARBA00004635"/>
    </source>
</evidence>
<dbReference type="GO" id="GO:0016020">
    <property type="term" value="C:membrane"/>
    <property type="evidence" value="ECO:0007669"/>
    <property type="project" value="UniProtKB-SubCell"/>
</dbReference>
<accession>A0ABD4WM71</accession>
<dbReference type="EMBL" id="JARAOX010000096">
    <property type="protein sequence ID" value="MDD9781294.1"/>
    <property type="molecule type" value="Genomic_DNA"/>
</dbReference>
<comment type="similarity">
    <text evidence="2">Belongs to the GerABKC lipoprotein family.</text>
</comment>
<comment type="caution">
    <text evidence="10">The sequence shown here is derived from an EMBL/GenBank/DDBJ whole genome shotgun (WGS) entry which is preliminary data.</text>
</comment>
<dbReference type="NCBIfam" id="TIGR02887">
    <property type="entry name" value="spore_ger_x_C"/>
    <property type="match status" value="1"/>
</dbReference>
<evidence type="ECO:0000256" key="6">
    <source>
        <dbReference type="ARBA" id="ARBA00023139"/>
    </source>
</evidence>
<evidence type="ECO:0000256" key="5">
    <source>
        <dbReference type="ARBA" id="ARBA00023136"/>
    </source>
</evidence>
<reference evidence="10 11" key="1">
    <citation type="submission" date="2023-02" db="EMBL/GenBank/DDBJ databases">
        <authorList>
            <person name="Olszewska D."/>
        </authorList>
    </citation>
    <scope>NUCLEOTIDE SEQUENCE [LARGE SCALE GENOMIC DNA]</scope>
    <source>
        <strain evidence="10 11">FDU301</strain>
    </source>
</reference>
<feature type="domain" description="Spore germination GerAC-like C-terminal" evidence="8">
    <location>
        <begin position="235"/>
        <end position="400"/>
    </location>
</feature>
<dbReference type="PROSITE" id="PS51257">
    <property type="entry name" value="PROKAR_LIPOPROTEIN"/>
    <property type="match status" value="1"/>
</dbReference>
<keyword evidence="7" id="KW-0449">Lipoprotein</keyword>
<dbReference type="AlphaFoldDB" id="A0ABD4WM71"/>
<dbReference type="Pfam" id="PF25198">
    <property type="entry name" value="Spore_GerAC_N"/>
    <property type="match status" value="1"/>
</dbReference>
<evidence type="ECO:0000256" key="2">
    <source>
        <dbReference type="ARBA" id="ARBA00007886"/>
    </source>
</evidence>
<dbReference type="PANTHER" id="PTHR35789:SF1">
    <property type="entry name" value="SPORE GERMINATION PROTEIN B3"/>
    <property type="match status" value="1"/>
</dbReference>
<dbReference type="Proteomes" id="UP001213771">
    <property type="component" value="Unassembled WGS sequence"/>
</dbReference>
<dbReference type="InterPro" id="IPR008844">
    <property type="entry name" value="Spore_GerAC-like"/>
</dbReference>
<dbReference type="InterPro" id="IPR046953">
    <property type="entry name" value="Spore_GerAC-like_C"/>
</dbReference>
<feature type="domain" description="Spore germination protein N-terminal" evidence="9">
    <location>
        <begin position="30"/>
        <end position="207"/>
    </location>
</feature>
<keyword evidence="5" id="KW-0472">Membrane</keyword>
<name>A0ABD4WM71_PRIMG</name>
<proteinExistence type="inferred from homology"/>
<sequence>MSQRGIPMRHKPLRLIVVCVFVVLLSGCWDREELQQLSIVSGMAIDKGSDRIKNRYRVTVQIINPSQVAGGQQGGKVQASPVTTFTETGSTLAETLRKISTKSPGELFFPHLQVLVIGEKVAKDGIEDLFDMIERDSQFRVLFPVLIARGHVTAKEMLEVTTSLEAIPSAKIGDVLKTSEEDWGTYKSTRADQVIQGLKEGSVMITGIEIDGEKKSGNATTNTQQIFPRAQLEIKGMALFKGGKLENWLEGHAARGVTWITNEMKRTVMNLNCGKKQEAIAIEISRAKSSTHVTIKHQKPVIYLTVHAEGAVLENNCSKDLGKSQVLDQLDEQLEEEIKQEVLLTVKKVQKQKSDIFNFGENINMADKHVWKNIETSWEKDIFPETEVHVNVQAIIRRTGMTTKSYINK</sequence>
<evidence type="ECO:0000313" key="11">
    <source>
        <dbReference type="Proteomes" id="UP001213771"/>
    </source>
</evidence>
<dbReference type="RefSeq" id="WP_218216212.1">
    <property type="nucleotide sequence ID" value="NZ_JAHTKR010000024.1"/>
</dbReference>
<keyword evidence="4" id="KW-0732">Signal</keyword>
<protein>
    <submittedName>
        <fullName evidence="10">Ger(X)C family spore germination protein</fullName>
    </submittedName>
</protein>
<evidence type="ECO:0000259" key="9">
    <source>
        <dbReference type="Pfam" id="PF25198"/>
    </source>
</evidence>
<evidence type="ECO:0000259" key="8">
    <source>
        <dbReference type="Pfam" id="PF05504"/>
    </source>
</evidence>
<dbReference type="Pfam" id="PF05504">
    <property type="entry name" value="Spore_GerAC"/>
    <property type="match status" value="1"/>
</dbReference>
<evidence type="ECO:0000256" key="4">
    <source>
        <dbReference type="ARBA" id="ARBA00022729"/>
    </source>
</evidence>
<evidence type="ECO:0000256" key="3">
    <source>
        <dbReference type="ARBA" id="ARBA00022544"/>
    </source>
</evidence>
<organism evidence="10 11">
    <name type="scientific">Priestia megaterium</name>
    <name type="common">Bacillus megaterium</name>
    <dbReference type="NCBI Taxonomy" id="1404"/>
    <lineage>
        <taxon>Bacteria</taxon>
        <taxon>Bacillati</taxon>
        <taxon>Bacillota</taxon>
        <taxon>Bacilli</taxon>
        <taxon>Bacillales</taxon>
        <taxon>Bacillaceae</taxon>
        <taxon>Priestia</taxon>
    </lineage>
</organism>
<keyword evidence="6" id="KW-0564">Palmitate</keyword>
<dbReference type="InterPro" id="IPR057336">
    <property type="entry name" value="GerAC_N"/>
</dbReference>
<evidence type="ECO:0000256" key="7">
    <source>
        <dbReference type="ARBA" id="ARBA00023288"/>
    </source>
</evidence>